<dbReference type="PANTHER" id="PTHR11017">
    <property type="entry name" value="LEUCINE-RICH REPEAT-CONTAINING PROTEIN"/>
    <property type="match status" value="1"/>
</dbReference>
<dbReference type="InterPro" id="IPR032675">
    <property type="entry name" value="LRR_dom_sf"/>
</dbReference>
<feature type="region of interest" description="Disordered" evidence="5">
    <location>
        <begin position="1160"/>
        <end position="1181"/>
    </location>
</feature>
<dbReference type="Gramene" id="Pav_sc0000620.1_g090.1.br:mrna">
    <property type="protein sequence ID" value="Pav_sc0000620.1_g090.1.br:mrna"/>
    <property type="gene ID" value="Pav_sc0000620.1_g090.1.br"/>
</dbReference>
<dbReference type="PRINTS" id="PR00364">
    <property type="entry name" value="DISEASERSIST"/>
</dbReference>
<gene>
    <name evidence="8" type="primary">LOC110758255</name>
</gene>
<dbReference type="InterPro" id="IPR035897">
    <property type="entry name" value="Toll_tir_struct_dom_sf"/>
</dbReference>
<dbReference type="InterPro" id="IPR000157">
    <property type="entry name" value="TIR_dom"/>
</dbReference>
<dbReference type="InterPro" id="IPR058546">
    <property type="entry name" value="RPS4B/Roq1-like_LRR"/>
</dbReference>
<protein>
    <submittedName>
        <fullName evidence="8">TMV resistance protein N-like</fullName>
    </submittedName>
</protein>
<dbReference type="SMR" id="A0A6P5SQ25"/>
<reference evidence="8" key="1">
    <citation type="submission" date="2025-08" db="UniProtKB">
        <authorList>
            <consortium name="RefSeq"/>
        </authorList>
    </citation>
    <scope>IDENTIFICATION</scope>
</reference>
<feature type="compositionally biased region" description="Basic and acidic residues" evidence="5">
    <location>
        <begin position="1161"/>
        <end position="1181"/>
    </location>
</feature>
<dbReference type="InterPro" id="IPR042197">
    <property type="entry name" value="Apaf_helical"/>
</dbReference>
<dbReference type="InterPro" id="IPR002182">
    <property type="entry name" value="NB-ARC"/>
</dbReference>
<evidence type="ECO:0000313" key="7">
    <source>
        <dbReference type="Proteomes" id="UP000515124"/>
    </source>
</evidence>
<evidence type="ECO:0000256" key="3">
    <source>
        <dbReference type="ARBA" id="ARBA00022821"/>
    </source>
</evidence>
<dbReference type="Gene3D" id="3.40.50.10140">
    <property type="entry name" value="Toll/interleukin-1 receptor homology (TIR) domain"/>
    <property type="match status" value="1"/>
</dbReference>
<dbReference type="InterPro" id="IPR044974">
    <property type="entry name" value="Disease_R_plants"/>
</dbReference>
<evidence type="ECO:0000256" key="2">
    <source>
        <dbReference type="ARBA" id="ARBA00022737"/>
    </source>
</evidence>
<dbReference type="PROSITE" id="PS50104">
    <property type="entry name" value="TIR"/>
    <property type="match status" value="1"/>
</dbReference>
<dbReference type="SMART" id="SM00382">
    <property type="entry name" value="AAA"/>
    <property type="match status" value="1"/>
</dbReference>
<dbReference type="Gene3D" id="3.80.10.10">
    <property type="entry name" value="Ribonuclease Inhibitor"/>
    <property type="match status" value="3"/>
</dbReference>
<sequence length="1181" mass="133967">MDSTTTQGASFSYVTHSWTYDVFLSFRGEDTRNNFTAHLHRNLIQKGIKTFIDYELRRGEEVSPALLKAIEESRISIIIFSENYATSTWCLDELVKILECKESKQQMVWPIFYKVDPSDVRNQRGSFGEALANHECKFKDDKAKVNRWRAALTRAANLSGWPLMDGHEPDFIDIIVKEISVLLTQNILNVAKYPVGIKSRLRDVYKLLISVGVNDVRMVGIWGRGGIGKTTVAKAVFNSISCKFEASCFLANVRECSMAHGGGLLQLQKTLLFDILGEKFLNLNNVDKGVTVIKERLKHKIVLLILDDVNHLDQLNKLAGGLDWFGLGSRIIITTRDKHLLTAHQVNLIYHVKGFGSYNALKLFISWNGVTADRNLGDDYMEVAKTVIDYAQGLPLALMVLGRHLYGRSIDQWEAFLNSQRRSPVAEIHDVLKISYDALEYPVNEVFLDIACFFNGEDKNYVIKVLEGCDLNPIYCIEVLIEKALIYIDAINQIWMHDLVKEMGREIVRHESPTEPGKRSRLWFHEDVHHVLTENTGTNRVKKIMVNLPKPYEICLSAKSFAEMKNLQLFMNCNAHFSGEVGYLSNDLRFLDWPECPLKALPSSFNPKKLVELKLHNSRIEQLGNGFESLATLKHISFRSCEFLTKIPDFSGLSSLVELDLNFCTSLVEVHPSVGFLNKLAILRLVDCINLTRFPRAANLKSLKLIILNCKKLEYFPEILGKMEFVTRMNLSGTAIKELPSSIRYLVSLQYLELYESENLSHLPSSIYELQHLQHFDLWDCPKLVTFPNKVMPENESEGNLALPELCVLNMDRCNLSESAFLGNLDCLSTLETLNLSGGNFASLPECISKFVNLWQLSLHGCERLPEIPELPQKLRYVGLGGCISLEGDFLRAPGCLSTLESIDLSGGNFVSLPECISKFVKLKHLSLAGCKRLEEIPELPPKVKHVRASGCISLERFSKLSNILERKESKMIKSLNLSNCWRLCDNLAHMVEKKYTLVNDQAALFSLCLSSQKSKFGVIFPGSEVPRWFSSRTDLSEPSGKCEVCVEIPEMLENDGLALWATFHQNTQNKSYDESIFFEAEICINEKCIGNAKTTFYGSLQIEVAHVWLYYIPDLSRIDKWWRHWIDDELLPCMCRVSFTCESSLAFKSVGVHPILQDEDSIRSDDDSDDSIHSDDDSDD</sequence>
<evidence type="ECO:0000256" key="5">
    <source>
        <dbReference type="SAM" id="MobiDB-lite"/>
    </source>
</evidence>
<dbReference type="Proteomes" id="UP000515124">
    <property type="component" value="Unplaced"/>
</dbReference>
<dbReference type="InterPro" id="IPR058192">
    <property type="entry name" value="WHD_ROQ1-like"/>
</dbReference>
<feature type="domain" description="TIR" evidence="6">
    <location>
        <begin position="18"/>
        <end position="183"/>
    </location>
</feature>
<dbReference type="SUPFAM" id="SSF52058">
    <property type="entry name" value="L domain-like"/>
    <property type="match status" value="1"/>
</dbReference>
<name>A0A6P5SQ25_PRUAV</name>
<dbReference type="Pfam" id="PF00931">
    <property type="entry name" value="NB-ARC"/>
    <property type="match status" value="1"/>
</dbReference>
<dbReference type="GO" id="GO:0043531">
    <property type="term" value="F:ADP binding"/>
    <property type="evidence" value="ECO:0007669"/>
    <property type="project" value="InterPro"/>
</dbReference>
<dbReference type="InterPro" id="IPR003593">
    <property type="entry name" value="AAA+_ATPase"/>
</dbReference>
<dbReference type="Gene3D" id="3.40.50.300">
    <property type="entry name" value="P-loop containing nucleotide triphosphate hydrolases"/>
    <property type="match status" value="1"/>
</dbReference>
<evidence type="ECO:0000259" key="6">
    <source>
        <dbReference type="PROSITE" id="PS50104"/>
    </source>
</evidence>
<dbReference type="KEGG" id="pavi:110758255"/>
<dbReference type="AlphaFoldDB" id="A0A6P5SQ25"/>
<dbReference type="GO" id="GO:0007165">
    <property type="term" value="P:signal transduction"/>
    <property type="evidence" value="ECO:0007669"/>
    <property type="project" value="InterPro"/>
</dbReference>
<accession>A0A6P5SQ25</accession>
<organism evidence="7 8">
    <name type="scientific">Prunus avium</name>
    <name type="common">Cherry</name>
    <name type="synonym">Cerasus avium</name>
    <dbReference type="NCBI Taxonomy" id="42229"/>
    <lineage>
        <taxon>Eukaryota</taxon>
        <taxon>Viridiplantae</taxon>
        <taxon>Streptophyta</taxon>
        <taxon>Embryophyta</taxon>
        <taxon>Tracheophyta</taxon>
        <taxon>Spermatophyta</taxon>
        <taxon>Magnoliopsida</taxon>
        <taxon>eudicotyledons</taxon>
        <taxon>Gunneridae</taxon>
        <taxon>Pentapetalae</taxon>
        <taxon>rosids</taxon>
        <taxon>fabids</taxon>
        <taxon>Rosales</taxon>
        <taxon>Rosaceae</taxon>
        <taxon>Amygdaloideae</taxon>
        <taxon>Amygdaleae</taxon>
        <taxon>Prunus</taxon>
    </lineage>
</organism>
<dbReference type="FunFam" id="3.40.50.10140:FF:000007">
    <property type="entry name" value="Disease resistance protein (TIR-NBS-LRR class)"/>
    <property type="match status" value="1"/>
</dbReference>
<dbReference type="Pfam" id="PF01582">
    <property type="entry name" value="TIR"/>
    <property type="match status" value="1"/>
</dbReference>
<proteinExistence type="predicted"/>
<dbReference type="RefSeq" id="XP_021815751.1">
    <property type="nucleotide sequence ID" value="XM_021960059.1"/>
</dbReference>
<dbReference type="SMART" id="SM00255">
    <property type="entry name" value="TIR"/>
    <property type="match status" value="1"/>
</dbReference>
<dbReference type="Gene3D" id="1.10.8.430">
    <property type="entry name" value="Helical domain of apoptotic protease-activating factors"/>
    <property type="match status" value="1"/>
</dbReference>
<dbReference type="GeneID" id="110758255"/>
<keyword evidence="4" id="KW-0520">NAD</keyword>
<evidence type="ECO:0000256" key="4">
    <source>
        <dbReference type="ARBA" id="ARBA00023027"/>
    </source>
</evidence>
<dbReference type="PANTHER" id="PTHR11017:SF578">
    <property type="entry name" value="ADP-RIBOSYL CYCLASE_CYCLIC ADP-RIBOSE HYDROLASE"/>
    <property type="match status" value="1"/>
</dbReference>
<evidence type="ECO:0000256" key="1">
    <source>
        <dbReference type="ARBA" id="ARBA00022614"/>
    </source>
</evidence>
<keyword evidence="7" id="KW-1185">Reference proteome</keyword>
<dbReference type="InterPro" id="IPR027417">
    <property type="entry name" value="P-loop_NTPase"/>
</dbReference>
<dbReference type="SUPFAM" id="SSF52540">
    <property type="entry name" value="P-loop containing nucleoside triphosphate hydrolases"/>
    <property type="match status" value="1"/>
</dbReference>
<keyword evidence="1" id="KW-0433">Leucine-rich repeat</keyword>
<dbReference type="Pfam" id="PF23282">
    <property type="entry name" value="WHD_ROQ1"/>
    <property type="match status" value="1"/>
</dbReference>
<dbReference type="Pfam" id="PF23286">
    <property type="entry name" value="LRR_13"/>
    <property type="match status" value="1"/>
</dbReference>
<keyword evidence="3" id="KW-0611">Plant defense</keyword>
<dbReference type="SUPFAM" id="SSF52047">
    <property type="entry name" value="RNI-like"/>
    <property type="match status" value="1"/>
</dbReference>
<keyword evidence="2" id="KW-0677">Repeat</keyword>
<dbReference type="SUPFAM" id="SSF52200">
    <property type="entry name" value="Toll/Interleukin receptor TIR domain"/>
    <property type="match status" value="1"/>
</dbReference>
<evidence type="ECO:0000313" key="8">
    <source>
        <dbReference type="RefSeq" id="XP_021815751.1"/>
    </source>
</evidence>
<dbReference type="GO" id="GO:0006952">
    <property type="term" value="P:defense response"/>
    <property type="evidence" value="ECO:0007669"/>
    <property type="project" value="InterPro"/>
</dbReference>